<feature type="compositionally biased region" description="Basic and acidic residues" evidence="1">
    <location>
        <begin position="675"/>
        <end position="685"/>
    </location>
</feature>
<dbReference type="PANTHER" id="PTHR35450">
    <property type="entry name" value="REVERSE TRANSCRIPTASE DOMAIN-CONTAINING PROTEIN"/>
    <property type="match status" value="1"/>
</dbReference>
<dbReference type="PROSITE" id="PS50879">
    <property type="entry name" value="RNASE_H_1"/>
    <property type="match status" value="1"/>
</dbReference>
<dbReference type="CDD" id="cd01650">
    <property type="entry name" value="RT_nLTR_like"/>
    <property type="match status" value="1"/>
</dbReference>
<keyword evidence="5" id="KW-1185">Reference proteome</keyword>
<feature type="region of interest" description="Disordered" evidence="1">
    <location>
        <begin position="1981"/>
        <end position="2011"/>
    </location>
</feature>
<feature type="compositionally biased region" description="Low complexity" evidence="1">
    <location>
        <begin position="107"/>
        <end position="116"/>
    </location>
</feature>
<feature type="region of interest" description="Disordered" evidence="1">
    <location>
        <begin position="839"/>
        <end position="872"/>
    </location>
</feature>
<feature type="region of interest" description="Disordered" evidence="1">
    <location>
        <begin position="38"/>
        <end position="135"/>
    </location>
</feature>
<dbReference type="InterPro" id="IPR000477">
    <property type="entry name" value="RT_dom"/>
</dbReference>
<feature type="compositionally biased region" description="Low complexity" evidence="1">
    <location>
        <begin position="280"/>
        <end position="297"/>
    </location>
</feature>
<dbReference type="CDD" id="cd09279">
    <property type="entry name" value="RNase_HI_like"/>
    <property type="match status" value="1"/>
</dbReference>
<feature type="domain" description="RNase H type-1" evidence="3">
    <location>
        <begin position="687"/>
        <end position="820"/>
    </location>
</feature>
<dbReference type="InterPro" id="IPR043128">
    <property type="entry name" value="Rev_trsase/Diguanyl_cyclase"/>
</dbReference>
<dbReference type="PROSITE" id="PS50878">
    <property type="entry name" value="RT_POL"/>
    <property type="match status" value="1"/>
</dbReference>
<feature type="region of interest" description="Disordered" evidence="1">
    <location>
        <begin position="406"/>
        <end position="439"/>
    </location>
</feature>
<organism evidence="4 5">
    <name type="scientific">Phytophthora citrophthora</name>
    <dbReference type="NCBI Taxonomy" id="4793"/>
    <lineage>
        <taxon>Eukaryota</taxon>
        <taxon>Sar</taxon>
        <taxon>Stramenopiles</taxon>
        <taxon>Oomycota</taxon>
        <taxon>Peronosporomycetes</taxon>
        <taxon>Peronosporales</taxon>
        <taxon>Peronosporaceae</taxon>
        <taxon>Phytophthora</taxon>
    </lineage>
</organism>
<feature type="region of interest" description="Disordered" evidence="1">
    <location>
        <begin position="1"/>
        <end position="23"/>
    </location>
</feature>
<evidence type="ECO:0000259" key="2">
    <source>
        <dbReference type="PROSITE" id="PS50878"/>
    </source>
</evidence>
<reference evidence="4" key="1">
    <citation type="submission" date="2023-08" db="EMBL/GenBank/DDBJ databases">
        <title>Reference Genome Resource for the Citrus Pathogen Phytophthora citrophthora.</title>
        <authorList>
            <person name="Moller H."/>
            <person name="Coetzee B."/>
            <person name="Rose L.J."/>
            <person name="Van Niekerk J.M."/>
        </authorList>
    </citation>
    <scope>NUCLEOTIDE SEQUENCE</scope>
    <source>
        <strain evidence="4">STE-U-9442</strain>
    </source>
</reference>
<feature type="domain" description="Reverse transcriptase" evidence="2">
    <location>
        <begin position="1209"/>
        <end position="1492"/>
    </location>
</feature>
<dbReference type="Gene3D" id="3.30.420.10">
    <property type="entry name" value="Ribonuclease H-like superfamily/Ribonuclease H"/>
    <property type="match status" value="1"/>
</dbReference>
<feature type="compositionally biased region" description="Basic residues" evidence="1">
    <location>
        <begin position="992"/>
        <end position="1025"/>
    </location>
</feature>
<evidence type="ECO:0000259" key="3">
    <source>
        <dbReference type="PROSITE" id="PS50879"/>
    </source>
</evidence>
<comment type="caution">
    <text evidence="4">The sequence shown here is derived from an EMBL/GenBank/DDBJ whole genome shotgun (WGS) entry which is preliminary data.</text>
</comment>
<feature type="compositionally biased region" description="Low complexity" evidence="1">
    <location>
        <begin position="56"/>
        <end position="77"/>
    </location>
</feature>
<dbReference type="InterPro" id="IPR002156">
    <property type="entry name" value="RNaseH_domain"/>
</dbReference>
<dbReference type="InterPro" id="IPR036397">
    <property type="entry name" value="RNaseH_sf"/>
</dbReference>
<protein>
    <submittedName>
        <fullName evidence="4">Retrovirus-related Pol polyprotein from type-1 retrotransposable element R2</fullName>
    </submittedName>
</protein>
<sequence>MRDRSASSDSEASTASQSSLASDASFYDALDDVADLAAVRGADPPADPPADPLGLGRRTASEAAAPARAGAALEGAANDGSRGAPSPPPDPQARRSAREDPPPASPPLAAALPPSSGRISPGRAGGTLPDWTAPGATLEVATAAALAVCHEPSGDTGDDSSDDDGQDHDAAAPVLRQDPSRELARPGRAAGRLPDQAVPAPALAAATARATATPSASDSGSSSSSDADAGAAAPEDPANDGYPPGRAAGMLPAGGVAIKPADRASAAGADANQHRHVPGDDGTATQGKTTATTTATDPANVLPIPGRAGGMLTDAVATAATHRVAAVAAAQALPTVGRAAVEHRARAEPPQDQETSARACVELQVGDVSSIWRSFSSSRLQEDDGDDMHQDHEDRVVAAVPMDVDEDAQCPTPGQRPLSPPPELRVGGKRRRLNDSDDDDEDIRELVELLLAEEEVGTQDPAPRLSAASAHPASVLTVYAHNTQRFNCTLCVYSAASFAALTRHRDSRHRRTTFLDRFSADCACGVPFASRLAAARHSQTCASLTHPPSAATAPAAGELNPTADAVNATVPAVTAALDPPRQDTPELAVPPPLTSSLPVAAQIPVQQDRGRWDPPLPRELVAERVATRLGEVLAPRWGPPLPRSMVASRIANRLLPPAVTRDEETKETKEDEETKDDRGPDHGDGDQDGEWLLRFDGACRANPGPGGAGAALFKPNGPVVWTCSCYMPSSSETNNTAEYTALLLGVRAAADHGVKCLRVEGDSTLVIQQVRGIFATRSTRLRELRRHVKRELARVGSFSLHHIDRQANAHADRLANAALDRRRTKLECGVHVDGTGCTRTTTDAPTLAAPGTPVARPPPRTPTDPDDQDDDLADIDDGEVYAAMRVGPDAVPQRRPRLRLRQLPDEEAEVVGAMVERFGASLAAKITDASDWETAEGYITALPHLLYDKLQPYSQVAKHPPQPRTGQPQSRPSHAPRDPLPDQRQQPANPQRHPRTTTTSRHRQQRRSRRRRRRRPPRVTRHHREHRLDEALDELHAVQRHSPGNRSAVAKARRRVGRINSAVAQQQLRHQFDTSEKECVDGILAAARAKRTSTGPAATAPPPSEPANAGTCPIPAERLHEFFTAVNTPTHTFEAMAGTGERFRQALERLPAARERMELLREAPTVDDIEDQLLRVRGNSSPGLDGVGYDVYKTFATQLLPVLHAAFESCWRHQRVPQSWKLGVVRLLFKKGDRDDPANWRPICLQQAIYKLYAGVMARRFTRWLDANDRHASAQKGFRKMNGCGEHNFLAATLIDQARRKRRELHVVWYDFANAFGSVPHALLWDILQRLGVPAEFIACCQGLYAGAAFTVGNAADGSTSPVDLKVGVFQGCPLSPHLFTAAISPLLHALQQLPDTGVQMSGEDRPGAAAYADDLKVFSSTVDGVKRQHAVVADFLRWTGMKANPSKCSTMSVQRDGRGVLKTGDIGVRLDGSPIPALGMADAYTYLGIGDGFDHVRRRTELAPTLTELKHDATALLLSGLTPWQVVKAVKVYLYPRVEYALRHLRPFAQQLQGFDRHLARGLRHLLRLPANATTEFFYAPTSRGGLGLLPLTELHAALQVAYGWQMLNSSDPATQRIARVQLRQIADARHRVDTQAWAGREDELCELLLNSQLGTSPDAPPKRRNGDIGSLWVDVQRHLRTLGLKFETAPACADTGTAAATLQLRVPHHDKWLDHTNVLRYVKLHMKNRHWSKWAAMRDQGRTAHAHGGVGSSFLTRPRGMWEADYRFAVAARLNQLDTHSVLKRRRLRAHDRCRQPGCSRVETLAHVLNHCPGTMDAVRGRHDDALKTIERALIAASSDGKDRVELRTNQTVPSLAGLALRPDLQLYNHTKKTVAVVDLAVAFEEQVSEDPESSALARIAAHKREKYDRVKRHLERQGWKVHLSALVYGSLGAVAGSNHKVYTEHLGLLKRDAKRLDRTLSVACIQSSRRIWNLHCSQHRARQQQPRQASRGSRVVETGGTPPRTGRH</sequence>
<feature type="compositionally biased region" description="Low complexity" evidence="1">
    <location>
        <begin position="197"/>
        <end position="234"/>
    </location>
</feature>
<feature type="region of interest" description="Disordered" evidence="1">
    <location>
        <begin position="654"/>
        <end position="690"/>
    </location>
</feature>
<dbReference type="Pfam" id="PF00078">
    <property type="entry name" value="RVT_1"/>
    <property type="match status" value="1"/>
</dbReference>
<dbReference type="GO" id="GO:0003676">
    <property type="term" value="F:nucleic acid binding"/>
    <property type="evidence" value="ECO:0007669"/>
    <property type="project" value="InterPro"/>
</dbReference>
<dbReference type="EMBL" id="JASMQC010000083">
    <property type="protein sequence ID" value="KAK1928269.1"/>
    <property type="molecule type" value="Genomic_DNA"/>
</dbReference>
<dbReference type="InterPro" id="IPR012337">
    <property type="entry name" value="RNaseH-like_sf"/>
</dbReference>
<accession>A0AAD9LAI9</accession>
<feature type="compositionally biased region" description="Acidic residues" evidence="1">
    <location>
        <begin position="156"/>
        <end position="166"/>
    </location>
</feature>
<dbReference type="Pfam" id="PF13456">
    <property type="entry name" value="RVT_3"/>
    <property type="match status" value="1"/>
</dbReference>
<evidence type="ECO:0000313" key="5">
    <source>
        <dbReference type="Proteomes" id="UP001259832"/>
    </source>
</evidence>
<evidence type="ECO:0000256" key="1">
    <source>
        <dbReference type="SAM" id="MobiDB-lite"/>
    </source>
</evidence>
<dbReference type="SUPFAM" id="SSF53098">
    <property type="entry name" value="Ribonuclease H-like"/>
    <property type="match status" value="1"/>
</dbReference>
<dbReference type="GO" id="GO:0004523">
    <property type="term" value="F:RNA-DNA hybrid ribonuclease activity"/>
    <property type="evidence" value="ECO:0007669"/>
    <property type="project" value="InterPro"/>
</dbReference>
<feature type="compositionally biased region" description="Low complexity" evidence="1">
    <location>
        <begin position="7"/>
        <end position="23"/>
    </location>
</feature>
<dbReference type="Gene3D" id="3.30.70.270">
    <property type="match status" value="1"/>
</dbReference>
<dbReference type="SUPFAM" id="SSF56672">
    <property type="entry name" value="DNA/RNA polymerases"/>
    <property type="match status" value="1"/>
</dbReference>
<feature type="region of interest" description="Disordered" evidence="1">
    <location>
        <begin position="956"/>
        <end position="1051"/>
    </location>
</feature>
<dbReference type="InterPro" id="IPR043502">
    <property type="entry name" value="DNA/RNA_pol_sf"/>
</dbReference>
<name>A0AAD9LAI9_9STRA</name>
<evidence type="ECO:0000313" key="4">
    <source>
        <dbReference type="EMBL" id="KAK1928269.1"/>
    </source>
</evidence>
<feature type="region of interest" description="Disordered" evidence="1">
    <location>
        <begin position="147"/>
        <end position="302"/>
    </location>
</feature>
<dbReference type="Proteomes" id="UP001259832">
    <property type="component" value="Unassembled WGS sequence"/>
</dbReference>
<feature type="compositionally biased region" description="Basic and acidic residues" evidence="1">
    <location>
        <begin position="660"/>
        <end position="669"/>
    </location>
</feature>
<gene>
    <name evidence="4" type="ORF">P3T76_016277</name>
</gene>
<feature type="compositionally biased region" description="Basic and acidic residues" evidence="1">
    <location>
        <begin position="92"/>
        <end position="101"/>
    </location>
</feature>
<feature type="compositionally biased region" description="Low complexity" evidence="1">
    <location>
        <begin position="1986"/>
        <end position="1996"/>
    </location>
</feature>
<proteinExistence type="predicted"/>
<dbReference type="PANTHER" id="PTHR35450:SF2">
    <property type="entry name" value="REVERSE TRANSCRIPTASE DOMAIN-CONTAINING PROTEIN"/>
    <property type="match status" value="1"/>
</dbReference>
<feature type="compositionally biased region" description="Basic and acidic residues" evidence="1">
    <location>
        <begin position="1026"/>
        <end position="1037"/>
    </location>
</feature>
<feature type="compositionally biased region" description="Low complexity" evidence="1">
    <location>
        <begin position="982"/>
        <end position="991"/>
    </location>
</feature>